<evidence type="ECO:0008006" key="4">
    <source>
        <dbReference type="Google" id="ProtNLM"/>
    </source>
</evidence>
<accession>A0A926Q2N5</accession>
<organism evidence="2 3">
    <name type="scientific">Sinomicrobium weinanense</name>
    <dbReference type="NCBI Taxonomy" id="2842200"/>
    <lineage>
        <taxon>Bacteria</taxon>
        <taxon>Pseudomonadati</taxon>
        <taxon>Bacteroidota</taxon>
        <taxon>Flavobacteriia</taxon>
        <taxon>Flavobacteriales</taxon>
        <taxon>Flavobacteriaceae</taxon>
        <taxon>Sinomicrobium</taxon>
    </lineage>
</organism>
<dbReference type="RefSeq" id="WP_187965861.1">
    <property type="nucleotide sequence ID" value="NZ_JACVDC010000034.1"/>
</dbReference>
<dbReference type="AlphaFoldDB" id="A0A926Q2N5"/>
<feature type="transmembrane region" description="Helical" evidence="1">
    <location>
        <begin position="65"/>
        <end position="86"/>
    </location>
</feature>
<evidence type="ECO:0000313" key="2">
    <source>
        <dbReference type="EMBL" id="MBC9796718.1"/>
    </source>
</evidence>
<evidence type="ECO:0000256" key="1">
    <source>
        <dbReference type="SAM" id="Phobius"/>
    </source>
</evidence>
<dbReference type="Proteomes" id="UP000653730">
    <property type="component" value="Unassembled WGS sequence"/>
</dbReference>
<evidence type="ECO:0000313" key="3">
    <source>
        <dbReference type="Proteomes" id="UP000653730"/>
    </source>
</evidence>
<keyword evidence="1" id="KW-1133">Transmembrane helix</keyword>
<keyword evidence="3" id="KW-1185">Reference proteome</keyword>
<gene>
    <name evidence="2" type="ORF">IBL28_12115</name>
</gene>
<proteinExistence type="predicted"/>
<dbReference type="EMBL" id="JACVDC010000034">
    <property type="protein sequence ID" value="MBC9796718.1"/>
    <property type="molecule type" value="Genomic_DNA"/>
</dbReference>
<keyword evidence="1" id="KW-0812">Transmembrane</keyword>
<protein>
    <recommendedName>
        <fullName evidence="4">DUF1640 domain-containing protein</fullName>
    </recommendedName>
</protein>
<sequence length="87" mass="10374">MKITDLNEQAEKLPRRLKNPILALIEMKTDSDMEKVLHKIENIENRLESRMDLLEKKLDIQFKTLLWVISIVFVVMTTLMSFYKFFG</sequence>
<keyword evidence="1" id="KW-0472">Membrane</keyword>
<reference evidence="2 3" key="1">
    <citation type="submission" date="2020-09" db="EMBL/GenBank/DDBJ databases">
        <title>Sinomicrobium weinanense sp. nov., a halophilic bacteria isolated from saline-alkali soil.</title>
        <authorList>
            <person name="Wu P."/>
            <person name="Ren H."/>
            <person name="Mei Y."/>
            <person name="Liang Y."/>
            <person name="Chen Z."/>
        </authorList>
    </citation>
    <scope>NUCLEOTIDE SEQUENCE [LARGE SCALE GENOMIC DNA]</scope>
    <source>
        <strain evidence="2 3">FJxs</strain>
    </source>
</reference>
<comment type="caution">
    <text evidence="2">The sequence shown here is derived from an EMBL/GenBank/DDBJ whole genome shotgun (WGS) entry which is preliminary data.</text>
</comment>
<name>A0A926Q2N5_9FLAO</name>